<sequence>MFQFPFQFYGRQVDQIKVSGDSTNCNNLMLFQIYSNGFIALGNHSLQVPPNYPSQTAYSKHRLNELEGDFIGVFTTVNQCSQNGNIIIRAKLTELGQIHALGYYFQSCLSDYYGSHSDLSMKVTANCFHKKPLPTFSLELTANFSPRYFTKLCEMALAGFQLAHLF</sequence>
<dbReference type="KEGG" id="egl:EGR_05315"/>
<dbReference type="OrthoDB" id="6274071at2759"/>
<organism evidence="1 2">
    <name type="scientific">Echinococcus granulosus</name>
    <name type="common">Hydatid tapeworm</name>
    <dbReference type="NCBI Taxonomy" id="6210"/>
    <lineage>
        <taxon>Eukaryota</taxon>
        <taxon>Metazoa</taxon>
        <taxon>Spiralia</taxon>
        <taxon>Lophotrochozoa</taxon>
        <taxon>Platyhelminthes</taxon>
        <taxon>Cestoda</taxon>
        <taxon>Eucestoda</taxon>
        <taxon>Cyclophyllidea</taxon>
        <taxon>Taeniidae</taxon>
        <taxon>Echinococcus</taxon>
        <taxon>Echinococcus granulosus group</taxon>
    </lineage>
</organism>
<proteinExistence type="predicted"/>
<evidence type="ECO:0000313" key="2">
    <source>
        <dbReference type="Proteomes" id="UP000019149"/>
    </source>
</evidence>
<name>W6V1S9_ECHGR</name>
<gene>
    <name evidence="1" type="ORF">EGR_05315</name>
</gene>
<dbReference type="Proteomes" id="UP000019149">
    <property type="component" value="Unassembled WGS sequence"/>
</dbReference>
<accession>W6V1S9</accession>
<dbReference type="CTD" id="36341030"/>
<dbReference type="GeneID" id="36341030"/>
<dbReference type="RefSeq" id="XP_024351035.1">
    <property type="nucleotide sequence ID" value="XM_024494564.1"/>
</dbReference>
<keyword evidence="2" id="KW-1185">Reference proteome</keyword>
<dbReference type="EMBL" id="APAU02000038">
    <property type="protein sequence ID" value="EUB59839.1"/>
    <property type="molecule type" value="Genomic_DNA"/>
</dbReference>
<evidence type="ECO:0000313" key="1">
    <source>
        <dbReference type="EMBL" id="EUB59839.1"/>
    </source>
</evidence>
<protein>
    <submittedName>
        <fullName evidence="1">Uncharacterized protein</fullName>
    </submittedName>
</protein>
<comment type="caution">
    <text evidence="1">The sequence shown here is derived from an EMBL/GenBank/DDBJ whole genome shotgun (WGS) entry which is preliminary data.</text>
</comment>
<dbReference type="AlphaFoldDB" id="W6V1S9"/>
<reference evidence="1 2" key="1">
    <citation type="journal article" date="2013" name="Nat. Genet.">
        <title>The genome of the hydatid tapeworm Echinococcus granulosus.</title>
        <authorList>
            <person name="Zheng H."/>
            <person name="Zhang W."/>
            <person name="Zhang L."/>
            <person name="Zhang Z."/>
            <person name="Li J."/>
            <person name="Lu G."/>
            <person name="Zhu Y."/>
            <person name="Wang Y."/>
            <person name="Huang Y."/>
            <person name="Liu J."/>
            <person name="Kang H."/>
            <person name="Chen J."/>
            <person name="Wang L."/>
            <person name="Chen A."/>
            <person name="Yu S."/>
            <person name="Gao Z."/>
            <person name="Jin L."/>
            <person name="Gu W."/>
            <person name="Wang Z."/>
            <person name="Zhao L."/>
            <person name="Shi B."/>
            <person name="Wen H."/>
            <person name="Lin R."/>
            <person name="Jones M.K."/>
            <person name="Brejova B."/>
            <person name="Vinar T."/>
            <person name="Zhao G."/>
            <person name="McManus D.P."/>
            <person name="Chen Z."/>
            <person name="Zhou Y."/>
            <person name="Wang S."/>
        </authorList>
    </citation>
    <scope>NUCLEOTIDE SEQUENCE [LARGE SCALE GENOMIC DNA]</scope>
</reference>